<name>A0A1A6GQ68_NEOLE</name>
<keyword evidence="2" id="KW-1185">Reference proteome</keyword>
<comment type="caution">
    <text evidence="1">The sequence shown here is derived from an EMBL/GenBank/DDBJ whole genome shotgun (WGS) entry which is preliminary data.</text>
</comment>
<evidence type="ECO:0000313" key="2">
    <source>
        <dbReference type="Proteomes" id="UP000092124"/>
    </source>
</evidence>
<feature type="non-terminal residue" evidence="1">
    <location>
        <position position="78"/>
    </location>
</feature>
<accession>A0A1A6GQ68</accession>
<organism evidence="1 2">
    <name type="scientific">Neotoma lepida</name>
    <name type="common">Desert woodrat</name>
    <dbReference type="NCBI Taxonomy" id="56216"/>
    <lineage>
        <taxon>Eukaryota</taxon>
        <taxon>Metazoa</taxon>
        <taxon>Chordata</taxon>
        <taxon>Craniata</taxon>
        <taxon>Vertebrata</taxon>
        <taxon>Euteleostomi</taxon>
        <taxon>Mammalia</taxon>
        <taxon>Eutheria</taxon>
        <taxon>Euarchontoglires</taxon>
        <taxon>Glires</taxon>
        <taxon>Rodentia</taxon>
        <taxon>Myomorpha</taxon>
        <taxon>Muroidea</taxon>
        <taxon>Cricetidae</taxon>
        <taxon>Neotominae</taxon>
        <taxon>Neotoma</taxon>
    </lineage>
</organism>
<sequence length="78" mass="8381">MLGKQKGKELATVLTICSHVLNTIKSVTLVFHNKHEAKDRDVCICKPPGKVSSAVAYSTPRPPAQVVAVSPGLRSNQE</sequence>
<dbReference type="Proteomes" id="UP000092124">
    <property type="component" value="Unassembled WGS sequence"/>
</dbReference>
<dbReference type="EMBL" id="LZPO01078627">
    <property type="protein sequence ID" value="OBS67507.1"/>
    <property type="molecule type" value="Genomic_DNA"/>
</dbReference>
<reference evidence="1 2" key="1">
    <citation type="submission" date="2016-06" db="EMBL/GenBank/DDBJ databases">
        <title>The Draft Genome Sequence and Annotation of the Desert Woodrat Neotoma lepida.</title>
        <authorList>
            <person name="Campbell M."/>
            <person name="Oakeson K.F."/>
            <person name="Yandell M."/>
            <person name="Halpert J.R."/>
            <person name="Dearing D."/>
        </authorList>
    </citation>
    <scope>NUCLEOTIDE SEQUENCE [LARGE SCALE GENOMIC DNA]</scope>
    <source>
        <strain evidence="1">417</strain>
        <tissue evidence="1">Liver</tissue>
    </source>
</reference>
<proteinExistence type="predicted"/>
<evidence type="ECO:0000313" key="1">
    <source>
        <dbReference type="EMBL" id="OBS67507.1"/>
    </source>
</evidence>
<protein>
    <submittedName>
        <fullName evidence="1">Uncharacterized protein</fullName>
    </submittedName>
</protein>
<dbReference type="AlphaFoldDB" id="A0A1A6GQ68"/>
<gene>
    <name evidence="1" type="ORF">A6R68_03915</name>
</gene>